<keyword evidence="2" id="KW-0326">Glycosidase</keyword>
<gene>
    <name evidence="2" type="primary">txxe 189-yteR2</name>
    <name evidence="2" type="ORF">TXXE_02460</name>
</gene>
<dbReference type="RefSeq" id="WP_213483318.1">
    <property type="nucleotide sequence ID" value="NZ_CAJRAY010000009.1"/>
</dbReference>
<dbReference type="Proteomes" id="UP000681526">
    <property type="component" value="Unassembled WGS sequence"/>
</dbReference>
<dbReference type="EC" id="3.2.1.-" evidence="2"/>
<accession>A0ABM8V0A3</accession>
<dbReference type="Gene3D" id="1.50.10.10">
    <property type="match status" value="1"/>
</dbReference>
<comment type="caution">
    <text evidence="2">The sequence shown here is derived from an EMBL/GenBank/DDBJ whole genome shotgun (WGS) entry which is preliminary data.</text>
</comment>
<sequence>MSMTPGAPIDWAKAACDAVMAAYTPEELPPAGKWHYHQGVFLTGAVQVWKRTGDVRYFDYTKRYVDHLVDELGNVVVAKGELDAIQAGLLLFTLEDATGDSRYREAARKLRALFNTFNRTREGGFWHKDHYPYQMWLDGLYMGGVFAARYAARYGEPELVDMALHQERLMRRGTLRPDGLLVHAWDESRRAPWADPATGMAPEVWGRALGWYGVALAEIRAELPEGHPAREDLAAKLGALAEALVHYQDAGSGLWHQVVDKGDRPDNWLELSCSSLYVYSIAEAVRAGAADPALLEAARRGFAGITARVEWDAEGRLVLPDICIGTGVGDYAHYIARPVSRNDLHGVGTFVWACMAMDRVD</sequence>
<evidence type="ECO:0000313" key="3">
    <source>
        <dbReference type="Proteomes" id="UP000681526"/>
    </source>
</evidence>
<name>A0ABM8V0A3_THEXY</name>
<dbReference type="InterPro" id="IPR010905">
    <property type="entry name" value="Glyco_hydro_88"/>
</dbReference>
<dbReference type="GO" id="GO:0016798">
    <property type="term" value="F:hydrolase activity, acting on glycosyl bonds"/>
    <property type="evidence" value="ECO:0007669"/>
    <property type="project" value="UniProtKB-KW"/>
</dbReference>
<dbReference type="InterPro" id="IPR052043">
    <property type="entry name" value="PolySaccharide_Degr_Enz"/>
</dbReference>
<proteinExistence type="predicted"/>
<evidence type="ECO:0000313" key="2">
    <source>
        <dbReference type="EMBL" id="CAG5078651.1"/>
    </source>
</evidence>
<protein>
    <submittedName>
        <fullName evidence="2">Glucuronoyl-hydrolase YteR2</fullName>
        <ecNumber evidence="2">3.2.1.-</ecNumber>
    </submittedName>
</protein>
<dbReference type="Pfam" id="PF07470">
    <property type="entry name" value="Glyco_hydro_88"/>
    <property type="match status" value="1"/>
</dbReference>
<reference evidence="2 3" key="1">
    <citation type="submission" date="2021-04" db="EMBL/GenBank/DDBJ databases">
        <authorList>
            <person name="Rakotoarivonina H."/>
        </authorList>
    </citation>
    <scope>NUCLEOTIDE SEQUENCE [LARGE SCALE GENOMIC DNA]</scope>
    <source>
        <strain evidence="2 3">XE</strain>
    </source>
</reference>
<dbReference type="SUPFAM" id="SSF48208">
    <property type="entry name" value="Six-hairpin glycosidases"/>
    <property type="match status" value="1"/>
</dbReference>
<dbReference type="PANTHER" id="PTHR33886:SF8">
    <property type="entry name" value="UNSATURATED RHAMNOGALACTURONAN HYDROLASE (EUROFUNG)"/>
    <property type="match status" value="1"/>
</dbReference>
<evidence type="ECO:0000256" key="1">
    <source>
        <dbReference type="ARBA" id="ARBA00022801"/>
    </source>
</evidence>
<keyword evidence="1 2" id="KW-0378">Hydrolase</keyword>
<organism evidence="2 3">
    <name type="scientific">Thermobacillus xylanilyticus</name>
    <dbReference type="NCBI Taxonomy" id="76633"/>
    <lineage>
        <taxon>Bacteria</taxon>
        <taxon>Bacillati</taxon>
        <taxon>Bacillota</taxon>
        <taxon>Bacilli</taxon>
        <taxon>Bacillales</taxon>
        <taxon>Paenibacillaceae</taxon>
        <taxon>Thermobacillus</taxon>
    </lineage>
</organism>
<dbReference type="PANTHER" id="PTHR33886">
    <property type="entry name" value="UNSATURATED RHAMNOGALACTURONAN HYDROLASE (EUROFUNG)"/>
    <property type="match status" value="1"/>
</dbReference>
<dbReference type="InterPro" id="IPR008928">
    <property type="entry name" value="6-hairpin_glycosidase_sf"/>
</dbReference>
<keyword evidence="3" id="KW-1185">Reference proteome</keyword>
<dbReference type="InterPro" id="IPR012341">
    <property type="entry name" value="6hp_glycosidase-like_sf"/>
</dbReference>
<dbReference type="EMBL" id="CAJRAY010000009">
    <property type="protein sequence ID" value="CAG5078651.1"/>
    <property type="molecule type" value="Genomic_DNA"/>
</dbReference>